<name>A0A2T0TLT5_9PSEU</name>
<protein>
    <recommendedName>
        <fullName evidence="3">Methyltransferase family protein</fullName>
    </recommendedName>
</protein>
<proteinExistence type="predicted"/>
<dbReference type="Gene3D" id="3.40.50.150">
    <property type="entry name" value="Vaccinia Virus protein VP39"/>
    <property type="match status" value="1"/>
</dbReference>
<organism evidence="1 2">
    <name type="scientific">Umezawaea tangerina</name>
    <dbReference type="NCBI Taxonomy" id="84725"/>
    <lineage>
        <taxon>Bacteria</taxon>
        <taxon>Bacillati</taxon>
        <taxon>Actinomycetota</taxon>
        <taxon>Actinomycetes</taxon>
        <taxon>Pseudonocardiales</taxon>
        <taxon>Pseudonocardiaceae</taxon>
        <taxon>Umezawaea</taxon>
    </lineage>
</organism>
<comment type="caution">
    <text evidence="1">The sequence shown here is derived from an EMBL/GenBank/DDBJ whole genome shotgun (WGS) entry which is preliminary data.</text>
</comment>
<dbReference type="CDD" id="cd02440">
    <property type="entry name" value="AdoMet_MTases"/>
    <property type="match status" value="1"/>
</dbReference>
<reference evidence="1 2" key="1">
    <citation type="submission" date="2018-03" db="EMBL/GenBank/DDBJ databases">
        <title>Genomic Encyclopedia of Archaeal and Bacterial Type Strains, Phase II (KMG-II): from individual species to whole genera.</title>
        <authorList>
            <person name="Goeker M."/>
        </authorList>
    </citation>
    <scope>NUCLEOTIDE SEQUENCE [LARGE SCALE GENOMIC DNA]</scope>
    <source>
        <strain evidence="1 2">DSM 44720</strain>
    </source>
</reference>
<dbReference type="Proteomes" id="UP000239494">
    <property type="component" value="Unassembled WGS sequence"/>
</dbReference>
<dbReference type="EMBL" id="PVTF01000001">
    <property type="protein sequence ID" value="PRY46581.1"/>
    <property type="molecule type" value="Genomic_DNA"/>
</dbReference>
<evidence type="ECO:0000313" key="1">
    <source>
        <dbReference type="EMBL" id="PRY46581.1"/>
    </source>
</evidence>
<accession>A0A2T0TLT5</accession>
<dbReference type="InterPro" id="IPR029063">
    <property type="entry name" value="SAM-dependent_MTases_sf"/>
</dbReference>
<keyword evidence="2" id="KW-1185">Reference proteome</keyword>
<sequence length="180" mass="19494">MPITRWHDDADDADRILVDACGGPTIDLGCGPGRLVAALVERGIVALGVDNSEVAISLTQSRGGPALHRDLFKQLPGEGRWSHVLLADGNIGIGGDPAALLRRARTLLHARGTVLVEVEPPGCGLRRERARVGGEDSWGSWFDWAWLDPEALQEAAGSAGFRVRWLVERSGRWFAELEQS</sequence>
<evidence type="ECO:0000313" key="2">
    <source>
        <dbReference type="Proteomes" id="UP000239494"/>
    </source>
</evidence>
<dbReference type="SUPFAM" id="SSF53335">
    <property type="entry name" value="S-adenosyl-L-methionine-dependent methyltransferases"/>
    <property type="match status" value="1"/>
</dbReference>
<evidence type="ECO:0008006" key="3">
    <source>
        <dbReference type="Google" id="ProtNLM"/>
    </source>
</evidence>
<gene>
    <name evidence="1" type="ORF">CLV43_101858</name>
</gene>
<dbReference type="AlphaFoldDB" id="A0A2T0TLT5"/>
<dbReference type="Pfam" id="PF13489">
    <property type="entry name" value="Methyltransf_23"/>
    <property type="match status" value="1"/>
</dbReference>